<dbReference type="EMBL" id="LN609529">
    <property type="protein sequence ID" value="CEF67422.1"/>
    <property type="molecule type" value="Genomic_DNA"/>
</dbReference>
<dbReference type="GO" id="GO:0007614">
    <property type="term" value="P:short-term memory"/>
    <property type="evidence" value="ECO:0007669"/>
    <property type="project" value="EnsemblMetazoa"/>
</dbReference>
<evidence type="ECO:0000259" key="15">
    <source>
        <dbReference type="PROSITE" id="PS50125"/>
    </source>
</evidence>
<dbReference type="GO" id="GO:0002119">
    <property type="term" value="P:nematode larval development"/>
    <property type="evidence" value="ECO:0007669"/>
    <property type="project" value="EnsemblMetazoa"/>
</dbReference>
<dbReference type="GO" id="GO:0005524">
    <property type="term" value="F:ATP binding"/>
    <property type="evidence" value="ECO:0007669"/>
    <property type="project" value="UniProtKB-KW"/>
</dbReference>
<dbReference type="GO" id="GO:0006171">
    <property type="term" value="P:cAMP biosynthetic process"/>
    <property type="evidence" value="ECO:0007669"/>
    <property type="project" value="InterPro"/>
</dbReference>
<dbReference type="GO" id="GO:0004383">
    <property type="term" value="F:guanylate cyclase activity"/>
    <property type="evidence" value="ECO:0007669"/>
    <property type="project" value="UniProtKB-EC"/>
</dbReference>
<dbReference type="GO" id="GO:0035556">
    <property type="term" value="P:intracellular signal transduction"/>
    <property type="evidence" value="ECO:0007669"/>
    <property type="project" value="InterPro"/>
</dbReference>
<reference evidence="18" key="2">
    <citation type="submission" date="2020-12" db="UniProtKB">
        <authorList>
            <consortium name="WormBaseParasite"/>
        </authorList>
    </citation>
    <scope>IDENTIFICATION</scope>
</reference>
<dbReference type="EC" id="4.6.1.1" evidence="4"/>
<dbReference type="STRING" id="34506.A0A090LCC3"/>
<dbReference type="GO" id="GO:0046872">
    <property type="term" value="F:metal ion binding"/>
    <property type="evidence" value="ECO:0007669"/>
    <property type="project" value="UniProtKB-KW"/>
</dbReference>
<evidence type="ECO:0000256" key="1">
    <source>
        <dbReference type="ARBA" id="ARBA00001436"/>
    </source>
</evidence>
<evidence type="ECO:0000256" key="14">
    <source>
        <dbReference type="SAM" id="Phobius"/>
    </source>
</evidence>
<feature type="region of interest" description="Disordered" evidence="13">
    <location>
        <begin position="314"/>
        <end position="336"/>
    </location>
</feature>
<dbReference type="SMART" id="SM00044">
    <property type="entry name" value="CYCc"/>
    <property type="match status" value="2"/>
</dbReference>
<evidence type="ECO:0000256" key="11">
    <source>
        <dbReference type="ARBA" id="ARBA00023136"/>
    </source>
</evidence>
<comment type="subcellular location">
    <subcellularLocation>
        <location evidence="3">Membrane</location>
        <topology evidence="3">Multi-pass membrane protein</topology>
    </subcellularLocation>
</comment>
<name>A0A090LCC3_STRRB</name>
<dbReference type="Pfam" id="PF00211">
    <property type="entry name" value="Guanylate_cyc"/>
    <property type="match status" value="2"/>
</dbReference>
<comment type="catalytic activity">
    <reaction evidence="2">
        <text>ATP = 3',5'-cyclic AMP + diphosphate</text>
        <dbReference type="Rhea" id="RHEA:15389"/>
        <dbReference type="ChEBI" id="CHEBI:30616"/>
        <dbReference type="ChEBI" id="CHEBI:33019"/>
        <dbReference type="ChEBI" id="CHEBI:58165"/>
        <dbReference type="EC" id="4.6.1.1"/>
    </reaction>
</comment>
<dbReference type="OMA" id="MKTFFIK"/>
<dbReference type="GO" id="GO:0005886">
    <property type="term" value="C:plasma membrane"/>
    <property type="evidence" value="ECO:0007669"/>
    <property type="project" value="InterPro"/>
</dbReference>
<dbReference type="InterPro" id="IPR029787">
    <property type="entry name" value="Nucleotide_cyclase"/>
</dbReference>
<feature type="compositionally biased region" description="Polar residues" evidence="13">
    <location>
        <begin position="575"/>
        <end position="591"/>
    </location>
</feature>
<feature type="transmembrane region" description="Helical" evidence="14">
    <location>
        <begin position="88"/>
        <end position="107"/>
    </location>
</feature>
<dbReference type="OrthoDB" id="2107370at2759"/>
<keyword evidence="8" id="KW-0067">ATP-binding</keyword>
<dbReference type="SUPFAM" id="SSF55073">
    <property type="entry name" value="Nucleotide cyclase"/>
    <property type="match status" value="2"/>
</dbReference>
<feature type="transmembrane region" description="Helical" evidence="14">
    <location>
        <begin position="113"/>
        <end position="134"/>
    </location>
</feature>
<dbReference type="GO" id="GO:0072375">
    <property type="term" value="P:medium-term memory"/>
    <property type="evidence" value="ECO:0007669"/>
    <property type="project" value="EnsemblMetazoa"/>
</dbReference>
<dbReference type="Gene3D" id="3.30.70.1230">
    <property type="entry name" value="Nucleotide cyclase"/>
    <property type="match status" value="2"/>
</dbReference>
<feature type="transmembrane region" description="Helical" evidence="14">
    <location>
        <begin position="907"/>
        <end position="931"/>
    </location>
</feature>
<keyword evidence="5 14" id="KW-0812">Transmembrane</keyword>
<keyword evidence="9" id="KW-0460">Magnesium</keyword>
<dbReference type="CDD" id="cd07302">
    <property type="entry name" value="CHD"/>
    <property type="match status" value="2"/>
</dbReference>
<keyword evidence="12" id="KW-0456">Lyase</keyword>
<dbReference type="PANTHER" id="PTHR45627:SF8">
    <property type="entry name" value="ADENYLATE CYCLASE TYPE 9"/>
    <property type="match status" value="1"/>
</dbReference>
<dbReference type="GO" id="GO:0004016">
    <property type="term" value="F:adenylate cyclase activity"/>
    <property type="evidence" value="ECO:0007669"/>
    <property type="project" value="UniProtKB-EC"/>
</dbReference>
<evidence type="ECO:0000256" key="12">
    <source>
        <dbReference type="ARBA" id="ARBA00023239"/>
    </source>
</evidence>
<sequence length="1290" mass="146129">MLRPTTSKKIENGEEVIGMLSHENVYVGANERNPLSTTQPLRSTSSPHHSPLFKRASARWWNPQFDSTILETEYWNCSFPLLRKRFRLGLIYILLTSSMWITYLRIFEQDTPVHWTVFTIHLLICSGLIIFSKYSIHYQRFYMPTSFLCTFLIFITTQLIFSQQKSPIMGPVATLTTSIQVVLLVYTVIPLPLYVSIIFTLIYSILYEILTRQQIYLKEGDIPPGVRMLLHICIHLLGIHLYILTQVRQRITFLTVAISLMAKNDLKQETTFKNAMIASVMPEKYATEICKDANEMRRPSQSEHSAYRMSNATTVRSSGDENGPLTSPPSVGQAPDVRKFRPFTMNLMTDVSILFADIAGFTKMSSNKSAEELVNLLNDLFGRFDNLCRTCKCEKISTLGDCYYCVSGCPEPQPDHAKWVVEMGLAMIVAIRQFDIDRGQEVNMRVGIHTGKVMCGMVGTKRFKFDVFSNDVTLANEMESTGIAGRVHISEVTAKFLNNQYILEDGPIHNGMKTYFIAGRTKECEEEWLNYWKQFQSPQQIVQEQNNISGTATKGAIETGNSFRRKIVGKLKSVQSAASTRASPNSFNATGSFKHKKQNQQQPRKLMTTSNLNVTNDDDIELAESRRKSSSLMALAKSSFSSSIPEKSNPHDIEDDETLIIAKRIGGKISIDLANDNSICNSLRGSQSSGLQNLSECASMNALDTAISLHNNATSLTRGGTDDREYDQKLAKAIQSDADFVRNFWKHGDSLNRWTLTFKDKDIEKEYRAHFSEGIYKEEDDENKIEGNNNISIRNKKKIKTKKLSYNGILVDLAVCGINYCIVLLILLVTLDNYNIGFIIYSIIASIFLLFGIVLFCAPIVTDKVILPNIHQWIPRHILGLTLIALPLGCALTIMPLCNKKETSDSICLPISSMTVRLVFSLVILIIIYAHANFSQLGCWAKTFQGLMIGLIFLGATSYCQRNLNNMMIKDNTIRTINTFNILPFDDKDNCNGTLPVWAEENFGSPLFIWELVVVVILSVILVGFSNYQFEAAGRISFYGDVVSKKDTHQMVVVRDQADWLLTNIIPPHALKRLNKDQKYSKNRSLVAVMFATITNWNEMYEETFEGGREFIRVLNEIIGDFDDLLDRPEFDHVEKIKTIGSTYMAASGLNSDRRKLCLHPYEHLYQLIEFALAIQNVLAEFNQDLLNFEFIIKIGINIGPVTAGVIGTTKLYYDIWGDTVNIASRMYSTGVNNRIQVSQYTKDLLCDRYDFQFRDHIEVKGVDGGMDTYLLTGRKGESPFYSKENKDNM</sequence>
<keyword evidence="7" id="KW-0547">Nucleotide-binding</keyword>
<dbReference type="InterPro" id="IPR001054">
    <property type="entry name" value="A/G_cyclase"/>
</dbReference>
<evidence type="ECO:0000256" key="4">
    <source>
        <dbReference type="ARBA" id="ARBA00012201"/>
    </source>
</evidence>
<gene>
    <name evidence="16 18 19" type="ORF">SRAE_2000208600</name>
</gene>
<proteinExistence type="predicted"/>
<keyword evidence="17" id="KW-1185">Reference proteome</keyword>
<evidence type="ECO:0000256" key="7">
    <source>
        <dbReference type="ARBA" id="ARBA00022741"/>
    </source>
</evidence>
<evidence type="ECO:0000256" key="6">
    <source>
        <dbReference type="ARBA" id="ARBA00022723"/>
    </source>
</evidence>
<feature type="transmembrane region" description="Helical" evidence="14">
    <location>
        <begin position="838"/>
        <end position="861"/>
    </location>
</feature>
<dbReference type="GO" id="GO:0007189">
    <property type="term" value="P:adenylate cyclase-activating G protein-coupled receptor signaling pathway"/>
    <property type="evidence" value="ECO:0007669"/>
    <property type="project" value="TreeGrafter"/>
</dbReference>
<dbReference type="WBParaSite" id="SRAE_2000208600.1">
    <property type="protein sequence ID" value="SRAE_2000208600.1"/>
    <property type="gene ID" value="WBGene00262293"/>
</dbReference>
<evidence type="ECO:0000256" key="5">
    <source>
        <dbReference type="ARBA" id="ARBA00022692"/>
    </source>
</evidence>
<accession>A0A090LCC3</accession>
<dbReference type="GO" id="GO:2000292">
    <property type="term" value="P:regulation of defecation"/>
    <property type="evidence" value="ECO:0007669"/>
    <property type="project" value="EnsemblMetazoa"/>
</dbReference>
<dbReference type="GO" id="GO:0035641">
    <property type="term" value="P:locomotory exploration behavior"/>
    <property type="evidence" value="ECO:0007669"/>
    <property type="project" value="EnsemblMetazoa"/>
</dbReference>
<dbReference type="Proteomes" id="UP000035682">
    <property type="component" value="Unplaced"/>
</dbReference>
<evidence type="ECO:0000313" key="18">
    <source>
        <dbReference type="WBParaSite" id="SRAE_2000208600.1"/>
    </source>
</evidence>
<comment type="catalytic activity">
    <reaction evidence="1">
        <text>GTP = 3',5'-cyclic GMP + diphosphate</text>
        <dbReference type="Rhea" id="RHEA:13665"/>
        <dbReference type="ChEBI" id="CHEBI:33019"/>
        <dbReference type="ChEBI" id="CHEBI:37565"/>
        <dbReference type="ChEBI" id="CHEBI:57746"/>
        <dbReference type="EC" id="4.6.1.2"/>
    </reaction>
</comment>
<evidence type="ECO:0000313" key="16">
    <source>
        <dbReference type="EMBL" id="CEF67422.1"/>
    </source>
</evidence>
<feature type="transmembrane region" description="Helical" evidence="14">
    <location>
        <begin position="873"/>
        <end position="895"/>
    </location>
</feature>
<evidence type="ECO:0000313" key="17">
    <source>
        <dbReference type="Proteomes" id="UP000035682"/>
    </source>
</evidence>
<evidence type="ECO:0000256" key="8">
    <source>
        <dbReference type="ARBA" id="ARBA00022840"/>
    </source>
</evidence>
<dbReference type="FunFam" id="3.30.70.1230:FF:000008">
    <property type="entry name" value="Adenylate cyclase type 9"/>
    <property type="match status" value="1"/>
</dbReference>
<evidence type="ECO:0000256" key="10">
    <source>
        <dbReference type="ARBA" id="ARBA00022989"/>
    </source>
</evidence>
<evidence type="ECO:0000313" key="19">
    <source>
        <dbReference type="WormBase" id="SRAE_2000208600"/>
    </source>
</evidence>
<keyword evidence="11 14" id="KW-0472">Membrane</keyword>
<feature type="domain" description="Guanylate cyclase" evidence="15">
    <location>
        <begin position="1088"/>
        <end position="1228"/>
    </location>
</feature>
<feature type="transmembrane region" description="Helical" evidence="14">
    <location>
        <begin position="1007"/>
        <end position="1028"/>
    </location>
</feature>
<feature type="domain" description="Guanylate cyclase" evidence="15">
    <location>
        <begin position="352"/>
        <end position="479"/>
    </location>
</feature>
<dbReference type="WormBase" id="SRAE_2000208600">
    <property type="protein sequence ID" value="SRP06746"/>
    <property type="gene ID" value="WBGene00262293"/>
</dbReference>
<feature type="transmembrane region" description="Helical" evidence="14">
    <location>
        <begin position="804"/>
        <end position="831"/>
    </location>
</feature>
<dbReference type="GeneID" id="36379787"/>
<feature type="transmembrane region" description="Helical" evidence="14">
    <location>
        <begin position="943"/>
        <end position="960"/>
    </location>
</feature>
<evidence type="ECO:0000256" key="9">
    <source>
        <dbReference type="ARBA" id="ARBA00022842"/>
    </source>
</evidence>
<dbReference type="GO" id="GO:0030431">
    <property type="term" value="P:sleep"/>
    <property type="evidence" value="ECO:0007669"/>
    <property type="project" value="EnsemblMetazoa"/>
</dbReference>
<dbReference type="eggNOG" id="KOG3618">
    <property type="taxonomic scope" value="Eukaryota"/>
</dbReference>
<dbReference type="PROSITE" id="PS50125">
    <property type="entry name" value="GUANYLATE_CYCLASE_2"/>
    <property type="match status" value="2"/>
</dbReference>
<feature type="transmembrane region" description="Helical" evidence="14">
    <location>
        <begin position="228"/>
        <end position="245"/>
    </location>
</feature>
<reference evidence="16 17" key="1">
    <citation type="submission" date="2014-09" db="EMBL/GenBank/DDBJ databases">
        <authorList>
            <person name="Martin A.A."/>
        </authorList>
    </citation>
    <scope>NUCLEOTIDE SEQUENCE</scope>
    <source>
        <strain evidence="17">ED321</strain>
        <strain evidence="16">ED321 Heterogonic</strain>
    </source>
</reference>
<dbReference type="GO" id="GO:0040017">
    <property type="term" value="P:positive regulation of locomotion"/>
    <property type="evidence" value="ECO:0007669"/>
    <property type="project" value="EnsemblMetazoa"/>
</dbReference>
<dbReference type="PANTHER" id="PTHR45627">
    <property type="entry name" value="ADENYLATE CYCLASE TYPE 1"/>
    <property type="match status" value="1"/>
</dbReference>
<dbReference type="GO" id="GO:0006935">
    <property type="term" value="P:chemotaxis"/>
    <property type="evidence" value="ECO:0007669"/>
    <property type="project" value="EnsemblMetazoa"/>
</dbReference>
<dbReference type="InterPro" id="IPR009398">
    <property type="entry name" value="Adcy_conserved_dom"/>
</dbReference>
<evidence type="ECO:0000256" key="13">
    <source>
        <dbReference type="SAM" id="MobiDB-lite"/>
    </source>
</evidence>
<protein>
    <recommendedName>
        <fullName evidence="4">adenylate cyclase</fullName>
        <ecNumber evidence="4">4.6.1.1</ecNumber>
    </recommendedName>
</protein>
<dbReference type="Pfam" id="PF06327">
    <property type="entry name" value="Adcy_cons_dom"/>
    <property type="match status" value="1"/>
</dbReference>
<feature type="transmembrane region" description="Helical" evidence="14">
    <location>
        <begin position="141"/>
        <end position="161"/>
    </location>
</feature>
<feature type="transmembrane region" description="Helical" evidence="14">
    <location>
        <begin position="181"/>
        <end position="207"/>
    </location>
</feature>
<feature type="region of interest" description="Disordered" evidence="13">
    <location>
        <begin position="575"/>
        <end position="606"/>
    </location>
</feature>
<evidence type="ECO:0000256" key="2">
    <source>
        <dbReference type="ARBA" id="ARBA00001593"/>
    </source>
</evidence>
<keyword evidence="6" id="KW-0479">Metal-binding</keyword>
<keyword evidence="10 14" id="KW-1133">Transmembrane helix</keyword>
<evidence type="ECO:0000256" key="3">
    <source>
        <dbReference type="ARBA" id="ARBA00004141"/>
    </source>
</evidence>
<dbReference type="CTD" id="36379787"/>
<dbReference type="RefSeq" id="XP_024506622.1">
    <property type="nucleotide sequence ID" value="XM_024653113.1"/>
</dbReference>
<organism evidence="16">
    <name type="scientific">Strongyloides ratti</name>
    <name type="common">Parasitic roundworm</name>
    <dbReference type="NCBI Taxonomy" id="34506"/>
    <lineage>
        <taxon>Eukaryota</taxon>
        <taxon>Metazoa</taxon>
        <taxon>Ecdysozoa</taxon>
        <taxon>Nematoda</taxon>
        <taxon>Chromadorea</taxon>
        <taxon>Rhabditida</taxon>
        <taxon>Tylenchina</taxon>
        <taxon>Panagrolaimomorpha</taxon>
        <taxon>Strongyloidoidea</taxon>
        <taxon>Strongyloididae</taxon>
        <taxon>Strongyloides</taxon>
    </lineage>
</organism>